<evidence type="ECO:0000313" key="8">
    <source>
        <dbReference type="Proteomes" id="UP000061660"/>
    </source>
</evidence>
<dbReference type="GO" id="GO:0005886">
    <property type="term" value="C:plasma membrane"/>
    <property type="evidence" value="ECO:0007669"/>
    <property type="project" value="UniProtKB-SubCell"/>
</dbReference>
<comment type="subcellular location">
    <subcellularLocation>
        <location evidence="1">Cell membrane</location>
        <topology evidence="1">Multi-pass membrane protein</topology>
    </subcellularLocation>
</comment>
<evidence type="ECO:0000256" key="2">
    <source>
        <dbReference type="ARBA" id="ARBA00004936"/>
    </source>
</evidence>
<keyword evidence="3" id="KW-1003">Cell membrane</keyword>
<reference evidence="7 8" key="2">
    <citation type="journal article" date="2016" name="Genome Announc.">
        <title>Complete Genome Sequences of Two Interactive Moderate Thermophiles, Paenibacillus napthalenovorans 32O-Y and Paenibacillus sp. 32O-W.</title>
        <authorList>
            <person name="Butler R.R.III."/>
            <person name="Wang J."/>
            <person name="Stark B.C."/>
            <person name="Pombert J.F."/>
        </authorList>
    </citation>
    <scope>NUCLEOTIDE SEQUENCE [LARGE SCALE GENOMIC DNA]</scope>
    <source>
        <strain evidence="7 8">32O-Y</strain>
    </source>
</reference>
<dbReference type="Pfam" id="PF00884">
    <property type="entry name" value="Sulfatase"/>
    <property type="match status" value="1"/>
</dbReference>
<keyword evidence="4" id="KW-0812">Transmembrane</keyword>
<dbReference type="PANTHER" id="PTHR47371">
    <property type="entry name" value="LIPOTEICHOIC ACID SYNTHASE"/>
    <property type="match status" value="1"/>
</dbReference>
<evidence type="ECO:0000313" key="7">
    <source>
        <dbReference type="EMBL" id="ALS24279.1"/>
    </source>
</evidence>
<dbReference type="InterPro" id="IPR017850">
    <property type="entry name" value="Alkaline_phosphatase_core_sf"/>
</dbReference>
<protein>
    <submittedName>
        <fullName evidence="7">Sulfatase</fullName>
    </submittedName>
</protein>
<name>A0A0U2VXS5_9BACL</name>
<dbReference type="InterPro" id="IPR050448">
    <property type="entry name" value="OpgB/LTA_synthase_biosynth"/>
</dbReference>
<dbReference type="STRING" id="162209.IJ22_39670"/>
<dbReference type="CDD" id="cd16015">
    <property type="entry name" value="LTA_synthase"/>
    <property type="match status" value="1"/>
</dbReference>
<organism evidence="7 8">
    <name type="scientific">Paenibacillus naphthalenovorans</name>
    <dbReference type="NCBI Taxonomy" id="162209"/>
    <lineage>
        <taxon>Bacteria</taxon>
        <taxon>Bacillati</taxon>
        <taxon>Bacillota</taxon>
        <taxon>Bacilli</taxon>
        <taxon>Bacillales</taxon>
        <taxon>Paenibacillaceae</taxon>
        <taxon>Paenibacillus</taxon>
    </lineage>
</organism>
<comment type="pathway">
    <text evidence="2">Cell wall biogenesis; lipoteichoic acid biosynthesis.</text>
</comment>
<dbReference type="PANTHER" id="PTHR47371:SF3">
    <property type="entry name" value="PHOSPHOGLYCEROL TRANSFERASE I"/>
    <property type="match status" value="1"/>
</dbReference>
<proteinExistence type="predicted"/>
<evidence type="ECO:0000256" key="3">
    <source>
        <dbReference type="ARBA" id="ARBA00022475"/>
    </source>
</evidence>
<evidence type="ECO:0000256" key="4">
    <source>
        <dbReference type="ARBA" id="ARBA00022692"/>
    </source>
</evidence>
<dbReference type="OrthoDB" id="243547at2"/>
<evidence type="ECO:0000256" key="5">
    <source>
        <dbReference type="ARBA" id="ARBA00022989"/>
    </source>
</evidence>
<keyword evidence="8" id="KW-1185">Reference proteome</keyword>
<dbReference type="PATRIC" id="fig|162209.4.peg.4212"/>
<dbReference type="RefSeq" id="WP_082660888.1">
    <property type="nucleotide sequence ID" value="NZ_FNDY01000007.1"/>
</dbReference>
<accession>A0A0U2VXS5</accession>
<keyword evidence="6" id="KW-0472">Membrane</keyword>
<dbReference type="Proteomes" id="UP000061660">
    <property type="component" value="Chromosome"/>
</dbReference>
<evidence type="ECO:0000256" key="6">
    <source>
        <dbReference type="ARBA" id="ARBA00023136"/>
    </source>
</evidence>
<evidence type="ECO:0000256" key="1">
    <source>
        <dbReference type="ARBA" id="ARBA00004651"/>
    </source>
</evidence>
<dbReference type="Gene3D" id="3.40.720.10">
    <property type="entry name" value="Alkaline Phosphatase, subunit A"/>
    <property type="match status" value="1"/>
</dbReference>
<dbReference type="SUPFAM" id="SSF53649">
    <property type="entry name" value="Alkaline phosphatase-like"/>
    <property type="match status" value="1"/>
</dbReference>
<dbReference type="KEGG" id="pnp:IJ22_39670"/>
<keyword evidence="5" id="KW-1133">Transmembrane helix</keyword>
<sequence>MRPLASRGQPKSSRLAQARAIQNKVILVSLLIVPFLLVFGMELIQRGNVQETWDWLTANPKLFAVNALLAFFVFLLIYCLIGSLFFAMGFSTLLLMLMSLISFFKQKLIGEPFFPWDIFLKKESMNIIPLVTSKEALVRLVLVFGISAGIFLLRIWLPRWPMKLWVRMTLGLMAVLALYSFGVRAPWAEKVMAQAGVNEIVWNQQQNYGENGISLAFTMNVKNSIVPKPSGYSELSIANMAEGLNELVGASKASVSNDKKPNVIFIMNEAFWDPTLLPGVKFNKDPLPTVHRLQKKTTSGYLLSPQFGGGTSNVEFEVLTGQSMSNLPAGSIPYQQYIRKPIPSLASYFKNQGYRSVAIHSYDGWFWNREEVYQYMGFDDFKSKEDFDNPEYRGAFISDDEVSRSIIDEVEANDNPTFIYAVTMENHGPYNDNRYGETDIKVEGNLTEEARNTLQTYAQGVYNADHSLKMLIDHFEKSDEPTVIVFYGDHLPMLGYDYDVYVQSGFVSTGRSDQWSLEEQKRIHSVPFVMWSNMDLPKEHVPILSNSFLNAYVLDRLQMEKPAAWAYNFELSRKVPGLLRGLVVDSGQVLYNSPPSSVASDVEKYRELQYDEMFGGQYLAKYLDSNGFTRSDEQPDGFDHVNIASEEEVDAAQ</sequence>
<reference evidence="8" key="1">
    <citation type="submission" date="2015-12" db="EMBL/GenBank/DDBJ databases">
        <title>Complete genome sequences of two moderately thermophilic Paenibacillus species.</title>
        <authorList>
            <person name="Butler R.III."/>
            <person name="Wang J."/>
            <person name="Stark B.C."/>
            <person name="Pombert J.-F."/>
        </authorList>
    </citation>
    <scope>NUCLEOTIDE SEQUENCE [LARGE SCALE GENOMIC DNA]</scope>
    <source>
        <strain evidence="8">32O-Y</strain>
    </source>
</reference>
<gene>
    <name evidence="7" type="ORF">IJ22_39670</name>
</gene>
<dbReference type="EMBL" id="CP013652">
    <property type="protein sequence ID" value="ALS24279.1"/>
    <property type="molecule type" value="Genomic_DNA"/>
</dbReference>
<dbReference type="AlphaFoldDB" id="A0A0U2VXS5"/>
<dbReference type="InterPro" id="IPR000917">
    <property type="entry name" value="Sulfatase_N"/>
</dbReference>